<evidence type="ECO:0000313" key="4">
    <source>
        <dbReference type="Proteomes" id="UP000199687"/>
    </source>
</evidence>
<feature type="transmembrane region" description="Helical" evidence="1">
    <location>
        <begin position="99"/>
        <end position="125"/>
    </location>
</feature>
<evidence type="ECO:0000256" key="1">
    <source>
        <dbReference type="SAM" id="Phobius"/>
    </source>
</evidence>
<dbReference type="Proteomes" id="UP000199687">
    <property type="component" value="Unassembled WGS sequence"/>
</dbReference>
<keyword evidence="1" id="KW-1133">Transmembrane helix</keyword>
<dbReference type="InterPro" id="IPR025273">
    <property type="entry name" value="DUF4064"/>
</dbReference>
<feature type="domain" description="DUF4064" evidence="2">
    <location>
        <begin position="2"/>
        <end position="109"/>
    </location>
</feature>
<organism evidence="3 4">
    <name type="scientific">Gracilibacillus ureilyticus</name>
    <dbReference type="NCBI Taxonomy" id="531814"/>
    <lineage>
        <taxon>Bacteria</taxon>
        <taxon>Bacillati</taxon>
        <taxon>Bacillota</taxon>
        <taxon>Bacilli</taxon>
        <taxon>Bacillales</taxon>
        <taxon>Bacillaceae</taxon>
        <taxon>Gracilibacillus</taxon>
    </lineage>
</organism>
<evidence type="ECO:0000259" key="2">
    <source>
        <dbReference type="Pfam" id="PF13273"/>
    </source>
</evidence>
<dbReference type="RefSeq" id="WP_089739800.1">
    <property type="nucleotide sequence ID" value="NZ_FOGL01000003.1"/>
</dbReference>
<keyword evidence="4" id="KW-1185">Reference proteome</keyword>
<accession>A0A1H9NLN5</accession>
<dbReference type="STRING" id="531814.SAMN04487944_103213"/>
<gene>
    <name evidence="3" type="ORF">SAMN04487944_103213</name>
</gene>
<evidence type="ECO:0000313" key="3">
    <source>
        <dbReference type="EMBL" id="SER36934.1"/>
    </source>
</evidence>
<keyword evidence="1" id="KW-0812">Transmembrane</keyword>
<keyword evidence="1" id="KW-0472">Membrane</keyword>
<dbReference type="EMBL" id="FOGL01000003">
    <property type="protein sequence ID" value="SER36934.1"/>
    <property type="molecule type" value="Genomic_DNA"/>
</dbReference>
<feature type="transmembrane region" description="Helical" evidence="1">
    <location>
        <begin position="7"/>
        <end position="30"/>
    </location>
</feature>
<dbReference type="AlphaFoldDB" id="A0A1H9NLN5"/>
<proteinExistence type="predicted"/>
<sequence length="144" mass="15648">MKRTVEIVLTFIGSFVYFIGAVFGGSFIALEGNQELINEMISQTTQDLPASQVQQIEVFYSFIGVVGWIVLIGSVLCIIIGIVAMFMLRGNKMPKPAGIILITVGTISILVTFGAGFFAGVFYIIAGIMGIVRKEIPQSTIEQY</sequence>
<protein>
    <recommendedName>
        <fullName evidence="2">DUF4064 domain-containing protein</fullName>
    </recommendedName>
</protein>
<dbReference type="Pfam" id="PF13273">
    <property type="entry name" value="DUF4064"/>
    <property type="match status" value="1"/>
</dbReference>
<dbReference type="OrthoDB" id="2357232at2"/>
<reference evidence="3 4" key="1">
    <citation type="submission" date="2016-10" db="EMBL/GenBank/DDBJ databases">
        <authorList>
            <person name="de Groot N.N."/>
        </authorList>
    </citation>
    <scope>NUCLEOTIDE SEQUENCE [LARGE SCALE GENOMIC DNA]</scope>
    <source>
        <strain evidence="3 4">CGMCC 1.7727</strain>
    </source>
</reference>
<feature type="transmembrane region" description="Helical" evidence="1">
    <location>
        <begin position="58"/>
        <end position="87"/>
    </location>
</feature>
<name>A0A1H9NLN5_9BACI</name>